<dbReference type="InterPro" id="IPR020846">
    <property type="entry name" value="MFS_dom"/>
</dbReference>
<comment type="caution">
    <text evidence="10">The sequence shown here is derived from an EMBL/GenBank/DDBJ whole genome shotgun (WGS) entry which is preliminary data.</text>
</comment>
<organism evidence="10 11">
    <name type="scientific">Alkalicoccobacillus plakortidis</name>
    <dbReference type="NCBI Taxonomy" id="444060"/>
    <lineage>
        <taxon>Bacteria</taxon>
        <taxon>Bacillati</taxon>
        <taxon>Bacillota</taxon>
        <taxon>Bacilli</taxon>
        <taxon>Bacillales</taxon>
        <taxon>Bacillaceae</taxon>
        <taxon>Alkalicoccobacillus</taxon>
    </lineage>
</organism>
<proteinExistence type="inferred from homology"/>
<evidence type="ECO:0000256" key="2">
    <source>
        <dbReference type="ARBA" id="ARBA00008537"/>
    </source>
</evidence>
<feature type="transmembrane region" description="Helical" evidence="8">
    <location>
        <begin position="389"/>
        <end position="411"/>
    </location>
</feature>
<dbReference type="SUPFAM" id="SSF103473">
    <property type="entry name" value="MFS general substrate transporter"/>
    <property type="match status" value="1"/>
</dbReference>
<keyword evidence="11" id="KW-1185">Reference proteome</keyword>
<accession>A0ABT0XN78</accession>
<feature type="transmembrane region" description="Helical" evidence="8">
    <location>
        <begin position="325"/>
        <end position="345"/>
    </location>
</feature>
<name>A0ABT0XN78_9BACI</name>
<dbReference type="CDD" id="cd17503">
    <property type="entry name" value="MFS_LmrB_MDR_like"/>
    <property type="match status" value="1"/>
</dbReference>
<feature type="transmembrane region" description="Helical" evidence="8">
    <location>
        <begin position="7"/>
        <end position="33"/>
    </location>
</feature>
<keyword evidence="6 8" id="KW-1133">Transmembrane helix</keyword>
<feature type="transmembrane region" description="Helical" evidence="8">
    <location>
        <begin position="259"/>
        <end position="281"/>
    </location>
</feature>
<dbReference type="EMBL" id="JAMQJY010000003">
    <property type="protein sequence ID" value="MCM2677358.1"/>
    <property type="molecule type" value="Genomic_DNA"/>
</dbReference>
<feature type="transmembrane region" description="Helical" evidence="8">
    <location>
        <begin position="103"/>
        <end position="124"/>
    </location>
</feature>
<keyword evidence="5 8" id="KW-0812">Transmembrane</keyword>
<evidence type="ECO:0000256" key="7">
    <source>
        <dbReference type="ARBA" id="ARBA00023136"/>
    </source>
</evidence>
<feature type="domain" description="Major facilitator superfamily (MFS) profile" evidence="9">
    <location>
        <begin position="8"/>
        <end position="453"/>
    </location>
</feature>
<dbReference type="Gene3D" id="1.20.1720.10">
    <property type="entry name" value="Multidrug resistance protein D"/>
    <property type="match status" value="1"/>
</dbReference>
<keyword evidence="4" id="KW-1003">Cell membrane</keyword>
<dbReference type="PROSITE" id="PS50850">
    <property type="entry name" value="MFS"/>
    <property type="match status" value="1"/>
</dbReference>
<evidence type="ECO:0000259" key="9">
    <source>
        <dbReference type="PROSITE" id="PS50850"/>
    </source>
</evidence>
<dbReference type="InterPro" id="IPR004638">
    <property type="entry name" value="EmrB-like"/>
</dbReference>
<dbReference type="Gene3D" id="1.20.1250.20">
    <property type="entry name" value="MFS general substrate transporter like domains"/>
    <property type="match status" value="1"/>
</dbReference>
<evidence type="ECO:0000256" key="6">
    <source>
        <dbReference type="ARBA" id="ARBA00022989"/>
    </source>
</evidence>
<evidence type="ECO:0000256" key="3">
    <source>
        <dbReference type="ARBA" id="ARBA00022448"/>
    </source>
</evidence>
<protein>
    <submittedName>
        <fullName evidence="10">Multidrug efflux MFS transporter</fullName>
    </submittedName>
</protein>
<feature type="transmembrane region" description="Helical" evidence="8">
    <location>
        <begin position="220"/>
        <end position="239"/>
    </location>
</feature>
<feature type="transmembrane region" description="Helical" evidence="8">
    <location>
        <begin position="431"/>
        <end position="449"/>
    </location>
</feature>
<dbReference type="NCBIfam" id="TIGR00711">
    <property type="entry name" value="efflux_EmrB"/>
    <property type="match status" value="1"/>
</dbReference>
<evidence type="ECO:0000256" key="4">
    <source>
        <dbReference type="ARBA" id="ARBA00022475"/>
    </source>
</evidence>
<feature type="transmembrane region" description="Helical" evidence="8">
    <location>
        <begin position="293"/>
        <end position="313"/>
    </location>
</feature>
<evidence type="ECO:0000256" key="8">
    <source>
        <dbReference type="SAM" id="Phobius"/>
    </source>
</evidence>
<reference evidence="10" key="1">
    <citation type="submission" date="2022-06" db="EMBL/GenBank/DDBJ databases">
        <title>Alkalicoccobacillus porphyridii sp. nov., isolated from a marine red alga, Porphyridium purpureum and reclassification of Shouchella plakortidis and Shouchella gibsonii as Alkalicoccobacillus plakortidis comb. nov. and Alkalicoccobacillus gibsonii comb. nov.</title>
        <authorList>
            <person name="Kim K.H."/>
            <person name="Lee J.K."/>
            <person name="Han D.M."/>
            <person name="Baek J.H."/>
            <person name="Jeon C.O."/>
        </authorList>
    </citation>
    <scope>NUCLEOTIDE SEQUENCE</scope>
    <source>
        <strain evidence="10">DSM 19153</strain>
    </source>
</reference>
<sequence length="471" mass="50825">MNNQKKIICIVYVMAMFTVSLDTTIVNVALATISHDFSLKPEQTGMINISYLASLAFTMPAAGWLAQRYGAKVIFLFAFAGFTLASVWCGLSTNIVSLNLGRMAQGASGGLLTPVAMAILFRTFPPEERLKLSRALILPIALAPALGPIVGGFFVEYATWRLAFFINLPIGIVAILLALYYVKVDKGAKQSTFDYKGLLLAGPGLVLLMLALYLGQERGFSTSISLLLIIGLLCIAGLAKVEWNQPNPLLHVRLFTNPLYRSMTISMAACAGALLGLIYVFPLMYQQVFDATALESGLVLFPEALGLMLASQIMPYSFKRFGPKLVVQIGVCLTAIIYLLLAQISADTNPWVIRVLSFSVGVCLGHAVGAINMSAFATISKEQMGHATALFQVLSRVGSAVGVVLLSFMLALPNDLPMIGTGADVPYRMSLIAACLLLFVAFISAAKLTKENESILKEKMIQKQEAKRKTG</sequence>
<evidence type="ECO:0000313" key="10">
    <source>
        <dbReference type="EMBL" id="MCM2677358.1"/>
    </source>
</evidence>
<keyword evidence="3" id="KW-0813">Transport</keyword>
<gene>
    <name evidence="10" type="ORF">NDM98_19235</name>
</gene>
<keyword evidence="7 8" id="KW-0472">Membrane</keyword>
<feature type="transmembrane region" description="Helical" evidence="8">
    <location>
        <begin position="73"/>
        <end position="97"/>
    </location>
</feature>
<dbReference type="RefSeq" id="WP_251611049.1">
    <property type="nucleotide sequence ID" value="NZ_JAMQJY010000003.1"/>
</dbReference>
<evidence type="ECO:0000256" key="5">
    <source>
        <dbReference type="ARBA" id="ARBA00022692"/>
    </source>
</evidence>
<dbReference type="PANTHER" id="PTHR42718">
    <property type="entry name" value="MAJOR FACILITATOR SUPERFAMILY MULTIDRUG TRANSPORTER MFSC"/>
    <property type="match status" value="1"/>
</dbReference>
<feature type="transmembrane region" description="Helical" evidence="8">
    <location>
        <begin position="161"/>
        <end position="181"/>
    </location>
</feature>
<evidence type="ECO:0000256" key="1">
    <source>
        <dbReference type="ARBA" id="ARBA00004651"/>
    </source>
</evidence>
<feature type="transmembrane region" description="Helical" evidence="8">
    <location>
        <begin position="351"/>
        <end position="377"/>
    </location>
</feature>
<dbReference type="Proteomes" id="UP001203665">
    <property type="component" value="Unassembled WGS sequence"/>
</dbReference>
<dbReference type="Pfam" id="PF07690">
    <property type="entry name" value="MFS_1"/>
    <property type="match status" value="1"/>
</dbReference>
<comment type="subcellular location">
    <subcellularLocation>
        <location evidence="1">Cell membrane</location>
        <topology evidence="1">Multi-pass membrane protein</topology>
    </subcellularLocation>
</comment>
<dbReference type="InterPro" id="IPR011701">
    <property type="entry name" value="MFS"/>
</dbReference>
<evidence type="ECO:0000313" key="11">
    <source>
        <dbReference type="Proteomes" id="UP001203665"/>
    </source>
</evidence>
<feature type="transmembrane region" description="Helical" evidence="8">
    <location>
        <begin position="136"/>
        <end position="155"/>
    </location>
</feature>
<comment type="similarity">
    <text evidence="2">Belongs to the major facilitator superfamily. EmrB family.</text>
</comment>
<dbReference type="PANTHER" id="PTHR42718:SF9">
    <property type="entry name" value="MAJOR FACILITATOR SUPERFAMILY MULTIDRUG TRANSPORTER MFSC"/>
    <property type="match status" value="1"/>
</dbReference>
<feature type="transmembrane region" description="Helical" evidence="8">
    <location>
        <begin position="45"/>
        <end position="66"/>
    </location>
</feature>
<dbReference type="InterPro" id="IPR036259">
    <property type="entry name" value="MFS_trans_sf"/>
</dbReference>
<feature type="transmembrane region" description="Helical" evidence="8">
    <location>
        <begin position="193"/>
        <end position="214"/>
    </location>
</feature>